<keyword evidence="1" id="KW-0472">Membrane</keyword>
<name>A0A1M5MAM2_9ALTE</name>
<accession>A0A1M5MAM2</accession>
<keyword evidence="3" id="KW-1185">Reference proteome</keyword>
<dbReference type="AlphaFoldDB" id="A0A1M5MAM2"/>
<feature type="transmembrane region" description="Helical" evidence="1">
    <location>
        <begin position="522"/>
        <end position="545"/>
    </location>
</feature>
<evidence type="ECO:0000313" key="2">
    <source>
        <dbReference type="EMBL" id="SHG74261.1"/>
    </source>
</evidence>
<feature type="transmembrane region" description="Helical" evidence="1">
    <location>
        <begin position="492"/>
        <end position="510"/>
    </location>
</feature>
<evidence type="ECO:0000256" key="1">
    <source>
        <dbReference type="SAM" id="Phobius"/>
    </source>
</evidence>
<dbReference type="OrthoDB" id="6394816at2"/>
<evidence type="ECO:0000313" key="3">
    <source>
        <dbReference type="Proteomes" id="UP000184520"/>
    </source>
</evidence>
<keyword evidence="1" id="KW-1133">Transmembrane helix</keyword>
<dbReference type="RefSeq" id="WP_073323739.1">
    <property type="nucleotide sequence ID" value="NZ_FQWD01000004.1"/>
</dbReference>
<keyword evidence="1" id="KW-0812">Transmembrane</keyword>
<proteinExistence type="predicted"/>
<sequence length="550" mass="61993">MSYKTFHCIFTEPKHSRFSVLLNENNGLQFVYWLELKKLGIRHLSHGEELCAQASLKPQDTIERGLLMSAAVCFEAPAAAPDMLLFENESFDQQRLADALQQKAALIVFRQCRFGLVNLEGLTLDTTCAFFDCDFAEDFRLISCRFPGNLWFCSSRFNKHFSLKSSHIEASLHLESCDFGGPGGVSLRGLEAENVYMDFGVQGCEDIVWLNEITVQGVVSIGGTFYNDIEVIGNQDDETDIQRGRIGAMYIGCELYASETANTTSIQAKLAIKNCDVGRLIINNTAIKNMALSQCETETIGLVDSTIEKDFSLSQVEFSQPESASLSIQRSSVERHMRVFNNRVVGNIVLQNSTIDGNAYFEDNELDRCKLQLNRLSASRLVFLPIQEMYVKQRYFPLSLTPKQFIVEEQENADKTAEIYCSLKNWFSDTGQLDAEDDAYFFMRQNQPHYAITRLLFGHIFGWGVRLRNIAISSTAIILLFVALFKLCQPDMSWLASFALSIQGFTGNFFGKWPDYEPSGLIAALTVLESVLGIVFITVFIGAYIRKLLR</sequence>
<feature type="transmembrane region" description="Helical" evidence="1">
    <location>
        <begin position="467"/>
        <end position="485"/>
    </location>
</feature>
<dbReference type="EMBL" id="FQWD01000004">
    <property type="protein sequence ID" value="SHG74261.1"/>
    <property type="molecule type" value="Genomic_DNA"/>
</dbReference>
<gene>
    <name evidence="2" type="ORF">SAMN05216361_2961</name>
</gene>
<dbReference type="STRING" id="634436.SAMN05216361_2961"/>
<reference evidence="3" key="1">
    <citation type="submission" date="2016-11" db="EMBL/GenBank/DDBJ databases">
        <authorList>
            <person name="Varghese N."/>
            <person name="Submissions S."/>
        </authorList>
    </citation>
    <scope>NUCLEOTIDE SEQUENCE [LARGE SCALE GENOMIC DNA]</scope>
    <source>
        <strain evidence="3">CGMCC 1.8995</strain>
    </source>
</reference>
<dbReference type="Proteomes" id="UP000184520">
    <property type="component" value="Unassembled WGS sequence"/>
</dbReference>
<organism evidence="2 3">
    <name type="scientific">Marisediminitalea aggregata</name>
    <dbReference type="NCBI Taxonomy" id="634436"/>
    <lineage>
        <taxon>Bacteria</taxon>
        <taxon>Pseudomonadati</taxon>
        <taxon>Pseudomonadota</taxon>
        <taxon>Gammaproteobacteria</taxon>
        <taxon>Alteromonadales</taxon>
        <taxon>Alteromonadaceae</taxon>
        <taxon>Marisediminitalea</taxon>
    </lineage>
</organism>
<protein>
    <submittedName>
        <fullName evidence="2">Uncharacterized protein</fullName>
    </submittedName>
</protein>